<sequence length="3339" mass="348031">MKVINLLGDIKIESINGKSFIINGNNRLSVLENGIVLQVGTIVFLNNNTVVTIESVSGSSINLLNSDQVEFIDINTLLDSNRIQLPIYNELINNLSLPLSNNETLNLEQEKSDKDISSSITNDSVIDYDNDQMLAVAGFETSYYPIKKTDEKDDSYEHINHIEDPFTVGAIITASITIDNITADDIINIAESKTDIIVHGSVGNDVKVGDTVTVLVGTQSYITTVQADNTWTVNVPGQVLVDNGTDNVKATVTTTDIAGNSATANADHSYTVDTTIAAAIVIDSISHDDVVTAAESSSLQVITGTVGDDVKAGDIVTVSLDGDVVGTTTAIEQNGQLVWSLSVDGKTLLQADVDRISASVTTDDIAGNTATANTSHNYSIDVKASITINPITGDDKITEAEAHQPTLPISGTVGQDVQVGDQVIVSVNGHDYTTSVQAGKIWSVDVLGRDILHADTATATVTTDYGLPHEVTATTTEDYTIEITAGIIISSIAGDNIVNNQETESKVPITGLVGGDVNTGDIVTVTINGITYTTKVSADKTWVVDVDGSALVNNKSDDVHASVITNDGAGHQATATTEKPYTVNTTIAASITIDNITADNIINIAESKTDIAVHGTVGDDVKVGDTVVITAGTQVYSTTVQAGNTWTVNIPGKVLVDNGTDNIKATVTTTDSVGNIATANTDHLYTVDTTIAASITIDNITADDIINIAESKMDIAVHGTVGDDVKVGDTVTVIVGSETYTTTVKTGDKWTVNVPGQVLVDNGTDDVKATVITTDIAGNTTTANAEHPYSVDTTIAASIVIDTISHDDVVTATESSSLQVITGTVGDDVKAGDTVTVALDNNVLGTATVIEQDGQLVWSLEVDGETLLQANVDRISASVTIDDVAGNTATANTSHGYTIDIKASITINPITGDDKITEAEAHQSTLPITGTVGQDVQVGDQVVVSVNGHDYTTTVQAGNTWSVDVLGRDILHADEATATVTTNYGLPHEVTATATEDYTIEITAGIIISSIAGDNIVNKQESEGTVPITGLVGGDVNAGDTVTVTINDISYTTTVSADKTWVVDVDGSVLVNNSSDEVHASVTTNDGAGHQATATTEKPYTVDVIIAASISIDNITADDIINIAESKVDIAVHGTVGDDVKVGDTVTITVGAQTYTTTVQTGNTWTVNVPGQVLVDNGTDNVKATVTTTDIAGNTATANADHPYTVDTTIAASISIDNITTDNIINIVESKTDIAVHGSVGDDVKVGDTVIITVGTRTYTTTVQAGGTWTVNVPGHVLVDNGSDNVKATVTTTDIAGNSATANADHPYSVDTTIAASITIDNITADDIINIAESKTDIAVHGSVGDDVKVGDIVTVTVDAETYTTAVQAGNTWTVNVPGHVLVDNGTDNVKATVTTTDIAGNVATANANHPYTVDTTIAASIVIDSISHDDVVTAAESSSSQLIIGSVGDDVKVGDIVTVSLDGAVVGTTMVIDQNGHLIWSLDIDGETLLQANVDRISASVTAHDVAGNVASANTSHNYTIDVKASITINPITGDDKITEAEAHQSTLPITGTVGQDVQVGDQVVVSVNGHDYSTTVQAGNIWSVDVLGRDILHADEATATVTTNYGLPHEVTATTTEDYTIVITADIIISSIAGDDIVNKQESETTVPITGLVGGDVNVGDTVTVTINGTDYITTVNADKTWIVDVDGSALVNNSSDDVHASVTTNDGAGHQATATTERPYTVDTIIAASIIIDNITADDIINIAESKANIAVHGTVGDDVKVGDTVTITVGTQTYTTTVQTGNTWTVNVPGQVLVDNGTDNVKATVTTTDIAGNIATANADHSYTVDTTIAASITIDNITADDIINIAESKTDIAVHGSVGDDVKVGDTVTIVVGTQTYTTTVQTGNTWTVNVPGQVLVDNGTDNVKATVTITDLAGNTATANAEHAYSVDTSITASITIDNITADDIINMAESKTDIAVHGSVGDDVKVGDTVTITVGTQTYTTTVETGNIWTVNVPGQVLVDNGTDNVKATVTTTDIAGNVATANANHPYTVDITITASIVIDTISGDDIVTAAESSSSQVITGTVGDDVKAGDIVTVSLDGAELGTTTVLEQNGQLVWSLDVDGKTLLQAGVDRISASVTAHDVAGNTATANTSHSYTIDIKASITINPITGDNKITEAEAHQSTLPITGTVGKDVQVGDQVVVSVNGHNYTTTVQTGNTWSVEVLGRDILHADEATATVTTNYGLPHEVTATTTEDYTIVITADIIISSIAGDNIVNKQESEGIVAITGLVGGDVNPDDIVTVTINGTSYTTKVSADKTWVVNVDGSVLVNNSSDDVIASVTTNDGAGHQASATTEKPYTIDTIIAASIIIDNITADNIINIAESKTDIAVHGSVGDDVKVGDTVTITVGTQTYTTTVQTGDTWTVNVPGQVLVDNGTDNVKASVTTTDIADNVATANADHPYTVDTSIAASIIIDNITADNIINMAESKTDIAVHGSVGDDVKVGDTVTIIIGTKTYTTTVQMGNTWTVNVPGQVLVDNSTDDVKATVTTTDIAGNVATANAEHSYTIKTLDASITINNVTADNVINESEATQDLTINGDVGGGVKLGDQVTVTVIDHTYFTHVISVNGQLVWQVDIPGSILATASVDDINAAVTATDMAGNSVTATASHQYQVADLDVTITIDMINDGKPITGTEYDTNTPITVMGTVGGDAKVGDTVTLQLGDKKVETVVITLSNGNLGYTTSVAGQYFDPSSDNGFVGDVHASITINDSYQNIASAQADKTYGAEGDVIIGTSASEVINGSGYNDVIIGDSLISQPNINVSLVLDTSGSMAQVIIDPNNVSLNNGYTSGEIIITNEFGETEVFRKFDTIKELTDFYNSAYSEAFLHTLLEYYGTIRLPNGSIQTLTYNDLDVNTRIGQAIDAIHEISEHYSNILNQEQLDNMEFSLITFAVTIEKNDRFFWDIVDKEFITANGETLNDVLNGVVAYGATNDFNMALAAGIDSFTNSDDVNVIYFISDGLDGSTDLDLIRILAGDNLDYYHPIIIPTLIGSDVTDTIPEEVRQIASLGNDYLPNNEGDSKVILVKDITQLGDSLNNAFDHILTGLDVIHGGAGNDIIVGDTLNNEWLMLQYGSDISHLQDLIDNGTSVKDILFTVVANENNITVNDVTTQDVYKYVDDNQTNLFETSSNTDSGADTLFGDAGDDIVAGSGGNDVINGGTGNDLLMGQNGNDTLISIGGNDILSGGDGDDIFQLDVLDSSQASATTIKAIDSGDKIDMSSVLDEDLSITSLLDNITSATVTSSDITLTVDHNSVTHTVKLEAVTDVYSDFGSSTTEIVTNLFNYDVFTIK</sequence>
<dbReference type="RefSeq" id="WP_232581359.1">
    <property type="nucleotide sequence ID" value="NZ_WMCP01000014.1"/>
</dbReference>
<dbReference type="Pfam" id="PF00353">
    <property type="entry name" value="HemolysinCabind"/>
    <property type="match status" value="4"/>
</dbReference>
<keyword evidence="1" id="KW-0106">Calcium</keyword>
<proteinExistence type="predicted"/>
<evidence type="ECO:0000313" key="2">
    <source>
        <dbReference type="EMBL" id="MCF2302536.1"/>
    </source>
</evidence>
<dbReference type="InterPro" id="IPR001343">
    <property type="entry name" value="Hemolysn_Ca-bd"/>
</dbReference>
<accession>A0AAW4ZRF3</accession>
<reference evidence="2" key="1">
    <citation type="submission" date="2019-11" db="EMBL/GenBank/DDBJ databases">
        <title>Comparative genomics of photobacteria reveal adaptation to distinct habitats.</title>
        <authorList>
            <person name="Fuertes-Perez S."/>
            <person name="Hilgarth M."/>
            <person name="Vogel R.F."/>
        </authorList>
    </citation>
    <scope>NUCLEOTIDE SEQUENCE</scope>
    <source>
        <strain evidence="2">TMW2.2145</strain>
    </source>
</reference>
<dbReference type="Proteomes" id="UP000813876">
    <property type="component" value="Unassembled WGS sequence"/>
</dbReference>
<dbReference type="NCBIfam" id="NF033510">
    <property type="entry name" value="Ca_tandemer"/>
    <property type="match status" value="24"/>
</dbReference>
<gene>
    <name evidence="2" type="ORF">GLP33_12440</name>
</gene>
<dbReference type="InterPro" id="IPR013783">
    <property type="entry name" value="Ig-like_fold"/>
</dbReference>
<dbReference type="Gene3D" id="2.60.40.10">
    <property type="entry name" value="Immunoglobulins"/>
    <property type="match status" value="25"/>
</dbReference>
<name>A0AAW4ZRF3_PHOPO</name>
<dbReference type="GO" id="GO:0005509">
    <property type="term" value="F:calcium ion binding"/>
    <property type="evidence" value="ECO:0007669"/>
    <property type="project" value="InterPro"/>
</dbReference>
<dbReference type="EMBL" id="WMCP01000014">
    <property type="protein sequence ID" value="MCF2302536.1"/>
    <property type="molecule type" value="Genomic_DNA"/>
</dbReference>
<dbReference type="SUPFAM" id="SSF51120">
    <property type="entry name" value="beta-Roll"/>
    <property type="match status" value="1"/>
</dbReference>
<comment type="caution">
    <text evidence="2">The sequence shown here is derived from an EMBL/GenBank/DDBJ whole genome shotgun (WGS) entry which is preliminary data.</text>
</comment>
<dbReference type="NCBIfam" id="NF012196">
    <property type="entry name" value="Ig_like_ice"/>
    <property type="match status" value="25"/>
</dbReference>
<evidence type="ECO:0000256" key="1">
    <source>
        <dbReference type="ARBA" id="ARBA00022837"/>
    </source>
</evidence>
<dbReference type="PRINTS" id="PR00313">
    <property type="entry name" value="CABNDNGRPT"/>
</dbReference>
<evidence type="ECO:0000313" key="3">
    <source>
        <dbReference type="Proteomes" id="UP000813876"/>
    </source>
</evidence>
<organism evidence="2 3">
    <name type="scientific">Photobacterium phosphoreum</name>
    <dbReference type="NCBI Taxonomy" id="659"/>
    <lineage>
        <taxon>Bacteria</taxon>
        <taxon>Pseudomonadati</taxon>
        <taxon>Pseudomonadota</taxon>
        <taxon>Gammaproteobacteria</taxon>
        <taxon>Vibrionales</taxon>
        <taxon>Vibrionaceae</taxon>
        <taxon>Photobacterium</taxon>
    </lineage>
</organism>
<dbReference type="InterPro" id="IPR049826">
    <property type="entry name" value="Ig-like_ice"/>
</dbReference>
<dbReference type="InterPro" id="IPR011049">
    <property type="entry name" value="Serralysin-like_metalloprot_C"/>
</dbReference>
<protein>
    <submittedName>
        <fullName evidence="2">Ig-like domain-containing protein</fullName>
    </submittedName>
</protein>